<reference evidence="1" key="1">
    <citation type="submission" date="2023-03" db="EMBL/GenBank/DDBJ databases">
        <authorList>
            <person name="Steffen K."/>
            <person name="Cardenas P."/>
        </authorList>
    </citation>
    <scope>NUCLEOTIDE SEQUENCE</scope>
</reference>
<organism evidence="1 2">
    <name type="scientific">Geodia barretti</name>
    <name type="common">Barrett's horny sponge</name>
    <dbReference type="NCBI Taxonomy" id="519541"/>
    <lineage>
        <taxon>Eukaryota</taxon>
        <taxon>Metazoa</taxon>
        <taxon>Porifera</taxon>
        <taxon>Demospongiae</taxon>
        <taxon>Heteroscleromorpha</taxon>
        <taxon>Tetractinellida</taxon>
        <taxon>Astrophorina</taxon>
        <taxon>Geodiidae</taxon>
        <taxon>Geodia</taxon>
    </lineage>
</organism>
<dbReference type="EMBL" id="CASHTH010000477">
    <property type="protein sequence ID" value="CAI8002384.1"/>
    <property type="molecule type" value="Genomic_DNA"/>
</dbReference>
<evidence type="ECO:0000313" key="2">
    <source>
        <dbReference type="Proteomes" id="UP001174909"/>
    </source>
</evidence>
<comment type="caution">
    <text evidence="1">The sequence shown here is derived from an EMBL/GenBank/DDBJ whole genome shotgun (WGS) entry which is preliminary data.</text>
</comment>
<proteinExistence type="predicted"/>
<accession>A0AA35W6N8</accession>
<name>A0AA35W6N8_GEOBA</name>
<keyword evidence="2" id="KW-1185">Reference proteome</keyword>
<evidence type="ECO:0000313" key="1">
    <source>
        <dbReference type="EMBL" id="CAI8002384.1"/>
    </source>
</evidence>
<gene>
    <name evidence="1" type="ORF">GBAR_LOCUS3383</name>
</gene>
<protein>
    <submittedName>
        <fullName evidence="1">Protein RhiA</fullName>
    </submittedName>
</protein>
<dbReference type="Proteomes" id="UP001174909">
    <property type="component" value="Unassembled WGS sequence"/>
</dbReference>
<dbReference type="AlphaFoldDB" id="A0AA35W6N8"/>
<sequence>MTSTTYTVTVINDSADAWKFYVFQQPPSIANNLSLAWFASPYKIAPKDQVQFQWNIQYSFVWSDTGIVKPGVKFTATGLKDCDPQNKNLTTFDFINDTPQLSDPTSGGIAGSLLIKDGPSVPSNKFAVGVGMSGKGTYVVNAGPNLKHKFTADPLYFVVAADEVVEGQVMDITTITQSGSLIFPPNVLDLTATLLADNTWKITPGASKKKTKC</sequence>